<proteinExistence type="predicted"/>
<feature type="signal peptide" evidence="2">
    <location>
        <begin position="1"/>
        <end position="24"/>
    </location>
</feature>
<reference evidence="5 6" key="1">
    <citation type="submission" date="2025-04" db="UniProtKB">
        <authorList>
            <consortium name="RefSeq"/>
        </authorList>
    </citation>
    <scope>IDENTIFICATION</scope>
</reference>
<keyword evidence="2" id="KW-0732">Signal</keyword>
<keyword evidence="4" id="KW-1185">Reference proteome</keyword>
<dbReference type="RefSeq" id="XP_055869102.1">
    <property type="nucleotide sequence ID" value="XM_056013127.1"/>
</dbReference>
<dbReference type="Pfam" id="PF03067">
    <property type="entry name" value="LPMO_10"/>
    <property type="match status" value="1"/>
</dbReference>
<gene>
    <name evidence="5 6" type="primary">LOC106079981</name>
</gene>
<feature type="region of interest" description="Disordered" evidence="1">
    <location>
        <begin position="250"/>
        <end position="276"/>
    </location>
</feature>
<evidence type="ECO:0000313" key="4">
    <source>
        <dbReference type="Proteomes" id="UP001165740"/>
    </source>
</evidence>
<feature type="chain" id="PRO_5044702547" evidence="2">
    <location>
        <begin position="25"/>
        <end position="370"/>
    </location>
</feature>
<dbReference type="GeneID" id="106079981"/>
<dbReference type="AlphaFoldDB" id="A0A9W2Z2E5"/>
<evidence type="ECO:0000313" key="6">
    <source>
        <dbReference type="RefSeq" id="XP_055869102.1"/>
    </source>
</evidence>
<dbReference type="InterPro" id="IPR004302">
    <property type="entry name" value="Cellulose/chitin-bd_N"/>
</dbReference>
<dbReference type="OrthoDB" id="64893at2759"/>
<sequence length="370" mass="40878">MTSINSLIFVLTAAYYSLVPPVDGHGRLWEPPSRSTMWMRGFKTPTNYNDNELNCGGFRHQLDQGYKCGVCGDPYDGEKTNEEGGMYATGQISRTYEMGQLITIQVEITSNHLGYCEFKLCPKTSRTDRTTQDCLDRYPLALADGSGYKYKLSRESKLYSVDVFLPAGLTCDFCVLQWRYHTGNSWGEDPNGVQCVGCGPQEEFYGCADVRIIARDSQSNGQPASSLSYFVPAQAATQTFTKERLQGLSQAPNETPTQNSLTQSPTSSPTQARGSIKMGSTKYFTQASNSVNYFENAYGCRSLSRQPELDFWCKVNCWAGNCPASHCWCSIGLVNVCSSNEAFSGNSDIDQWCATNCAMGYCPAMFCACV</sequence>
<organism evidence="4 6">
    <name type="scientific">Biomphalaria glabrata</name>
    <name type="common">Bloodfluke planorb</name>
    <name type="synonym">Freshwater snail</name>
    <dbReference type="NCBI Taxonomy" id="6526"/>
    <lineage>
        <taxon>Eukaryota</taxon>
        <taxon>Metazoa</taxon>
        <taxon>Spiralia</taxon>
        <taxon>Lophotrochozoa</taxon>
        <taxon>Mollusca</taxon>
        <taxon>Gastropoda</taxon>
        <taxon>Heterobranchia</taxon>
        <taxon>Euthyneura</taxon>
        <taxon>Panpulmonata</taxon>
        <taxon>Hygrophila</taxon>
        <taxon>Lymnaeoidea</taxon>
        <taxon>Planorbidae</taxon>
        <taxon>Biomphalaria</taxon>
    </lineage>
</organism>
<protein>
    <submittedName>
        <fullName evidence="5 6">Uncharacterized protein LOC106079981</fullName>
    </submittedName>
</protein>
<dbReference type="RefSeq" id="XP_055869101.1">
    <property type="nucleotide sequence ID" value="XM_056013126.1"/>
</dbReference>
<dbReference type="OMA" id="CEANDPN"/>
<feature type="domain" description="Chitin-binding type-4" evidence="3">
    <location>
        <begin position="25"/>
        <end position="210"/>
    </location>
</feature>
<name>A0A9W2Z2E5_BIOGL</name>
<evidence type="ECO:0000256" key="2">
    <source>
        <dbReference type="SAM" id="SignalP"/>
    </source>
</evidence>
<dbReference type="Proteomes" id="UP001165740">
    <property type="component" value="Chromosome 15"/>
</dbReference>
<feature type="compositionally biased region" description="Low complexity" evidence="1">
    <location>
        <begin position="255"/>
        <end position="271"/>
    </location>
</feature>
<evidence type="ECO:0000259" key="3">
    <source>
        <dbReference type="Pfam" id="PF03067"/>
    </source>
</evidence>
<evidence type="ECO:0000256" key="1">
    <source>
        <dbReference type="SAM" id="MobiDB-lite"/>
    </source>
</evidence>
<accession>A0A9W2Z2E5</accession>
<evidence type="ECO:0000313" key="5">
    <source>
        <dbReference type="RefSeq" id="XP_055869101.1"/>
    </source>
</evidence>